<evidence type="ECO:0000259" key="10">
    <source>
        <dbReference type="PROSITE" id="PS50262"/>
    </source>
</evidence>
<feature type="region of interest" description="Disordered" evidence="8">
    <location>
        <begin position="125"/>
        <end position="146"/>
    </location>
</feature>
<evidence type="ECO:0000313" key="12">
    <source>
        <dbReference type="Proteomes" id="UP000245119"/>
    </source>
</evidence>
<name>A0A2T7PJ73_POMCA</name>
<dbReference type="PANTHER" id="PTHR24235:SF29">
    <property type="entry name" value="GH23382P"/>
    <property type="match status" value="1"/>
</dbReference>
<dbReference type="InterPro" id="IPR000276">
    <property type="entry name" value="GPCR_Rhodpsn"/>
</dbReference>
<evidence type="ECO:0000256" key="1">
    <source>
        <dbReference type="ARBA" id="ARBA00004141"/>
    </source>
</evidence>
<organism evidence="11 12">
    <name type="scientific">Pomacea canaliculata</name>
    <name type="common">Golden apple snail</name>
    <dbReference type="NCBI Taxonomy" id="400727"/>
    <lineage>
        <taxon>Eukaryota</taxon>
        <taxon>Metazoa</taxon>
        <taxon>Spiralia</taxon>
        <taxon>Lophotrochozoa</taxon>
        <taxon>Mollusca</taxon>
        <taxon>Gastropoda</taxon>
        <taxon>Caenogastropoda</taxon>
        <taxon>Architaenioglossa</taxon>
        <taxon>Ampullarioidea</taxon>
        <taxon>Ampullariidae</taxon>
        <taxon>Pomacea</taxon>
    </lineage>
</organism>
<gene>
    <name evidence="11" type="ORF">C0Q70_04713</name>
</gene>
<feature type="domain" description="G-protein coupled receptors family 1 profile" evidence="10">
    <location>
        <begin position="1"/>
        <end position="222"/>
    </location>
</feature>
<accession>A0A2T7PJ73</accession>
<comment type="caution">
    <text evidence="11">The sequence shown here is derived from an EMBL/GenBank/DDBJ whole genome shotgun (WGS) entry which is preliminary data.</text>
</comment>
<evidence type="ECO:0000256" key="6">
    <source>
        <dbReference type="ARBA" id="ARBA00023170"/>
    </source>
</evidence>
<feature type="compositionally biased region" description="Polar residues" evidence="8">
    <location>
        <begin position="192"/>
        <end position="210"/>
    </location>
</feature>
<reference evidence="11 12" key="1">
    <citation type="submission" date="2018-04" db="EMBL/GenBank/DDBJ databases">
        <title>The genome of golden apple snail Pomacea canaliculata provides insight into stress tolerance and invasive adaptation.</title>
        <authorList>
            <person name="Liu C."/>
            <person name="Liu B."/>
            <person name="Ren Y."/>
            <person name="Zhang Y."/>
            <person name="Wang H."/>
            <person name="Li S."/>
            <person name="Jiang F."/>
            <person name="Yin L."/>
            <person name="Zhang G."/>
            <person name="Qian W."/>
            <person name="Fan W."/>
        </authorList>
    </citation>
    <scope>NUCLEOTIDE SEQUENCE [LARGE SCALE GENOMIC DNA]</scope>
    <source>
        <strain evidence="11">SZHN2017</strain>
        <tissue evidence="11">Muscle</tissue>
    </source>
</reference>
<dbReference type="CDD" id="cd00637">
    <property type="entry name" value="7tm_classA_rhodopsin-like"/>
    <property type="match status" value="1"/>
</dbReference>
<keyword evidence="4" id="KW-0297">G-protein coupled receptor</keyword>
<sequence length="222" mass="24870">MFMIERLPVVTSGWLLVFVALDRRHRICQPLRRHMSPRQALYLVLVSLALSSAATFPFVPLRNIVMVKTGKVYVFGKRCEITVEFSSPQLKTSESLTLMVSLTFGFLLMVLSYVHIGYQLHRQKSRNNMAPHTERQDQKKEHTGTQESLGLINFGENDISTVTSTTIFTLQELTSMTVETSETVETTVMSPTAETTGSSTQNSCTATVSVRSRDEDNKGVNT</sequence>
<keyword evidence="5 9" id="KW-0472">Membrane</keyword>
<dbReference type="GO" id="GO:0004930">
    <property type="term" value="F:G protein-coupled receptor activity"/>
    <property type="evidence" value="ECO:0007669"/>
    <property type="project" value="UniProtKB-KW"/>
</dbReference>
<dbReference type="PANTHER" id="PTHR24235">
    <property type="entry name" value="NEUROPEPTIDE Y RECEPTOR"/>
    <property type="match status" value="1"/>
</dbReference>
<dbReference type="Pfam" id="PF00001">
    <property type="entry name" value="7tm_1"/>
    <property type="match status" value="1"/>
</dbReference>
<keyword evidence="7" id="KW-0807">Transducer</keyword>
<evidence type="ECO:0000256" key="5">
    <source>
        <dbReference type="ARBA" id="ARBA00023136"/>
    </source>
</evidence>
<keyword evidence="12" id="KW-1185">Reference proteome</keyword>
<dbReference type="InterPro" id="IPR017452">
    <property type="entry name" value="GPCR_Rhodpsn_7TM"/>
</dbReference>
<dbReference type="SUPFAM" id="SSF81321">
    <property type="entry name" value="Family A G protein-coupled receptor-like"/>
    <property type="match status" value="1"/>
</dbReference>
<dbReference type="PROSITE" id="PS50262">
    <property type="entry name" value="G_PROTEIN_RECEP_F1_2"/>
    <property type="match status" value="1"/>
</dbReference>
<feature type="transmembrane region" description="Helical" evidence="9">
    <location>
        <begin position="6"/>
        <end position="21"/>
    </location>
</feature>
<evidence type="ECO:0000256" key="7">
    <source>
        <dbReference type="ARBA" id="ARBA00023224"/>
    </source>
</evidence>
<protein>
    <recommendedName>
        <fullName evidence="10">G-protein coupled receptors family 1 profile domain-containing protein</fullName>
    </recommendedName>
</protein>
<evidence type="ECO:0000313" key="11">
    <source>
        <dbReference type="EMBL" id="PVD33457.1"/>
    </source>
</evidence>
<proteinExistence type="predicted"/>
<feature type="compositionally biased region" description="Basic and acidic residues" evidence="8">
    <location>
        <begin position="211"/>
        <end position="222"/>
    </location>
</feature>
<keyword evidence="2 9" id="KW-0812">Transmembrane</keyword>
<dbReference type="AlphaFoldDB" id="A0A2T7PJ73"/>
<evidence type="ECO:0000256" key="9">
    <source>
        <dbReference type="SAM" id="Phobius"/>
    </source>
</evidence>
<feature type="transmembrane region" description="Helical" evidence="9">
    <location>
        <begin position="96"/>
        <end position="116"/>
    </location>
</feature>
<keyword evidence="6" id="KW-0675">Receptor</keyword>
<evidence type="ECO:0000256" key="3">
    <source>
        <dbReference type="ARBA" id="ARBA00022989"/>
    </source>
</evidence>
<dbReference type="Gene3D" id="1.20.1070.10">
    <property type="entry name" value="Rhodopsin 7-helix transmembrane proteins"/>
    <property type="match status" value="1"/>
</dbReference>
<comment type="subcellular location">
    <subcellularLocation>
        <location evidence="1">Membrane</location>
        <topology evidence="1">Multi-pass membrane protein</topology>
    </subcellularLocation>
</comment>
<feature type="region of interest" description="Disordered" evidence="8">
    <location>
        <begin position="190"/>
        <end position="222"/>
    </location>
</feature>
<keyword evidence="3 9" id="KW-1133">Transmembrane helix</keyword>
<feature type="transmembrane region" description="Helical" evidence="9">
    <location>
        <begin position="41"/>
        <end position="59"/>
    </location>
</feature>
<dbReference type="GO" id="GO:0016020">
    <property type="term" value="C:membrane"/>
    <property type="evidence" value="ECO:0007669"/>
    <property type="project" value="UniProtKB-SubCell"/>
</dbReference>
<feature type="compositionally biased region" description="Basic and acidic residues" evidence="8">
    <location>
        <begin position="132"/>
        <end position="144"/>
    </location>
</feature>
<dbReference type="EMBL" id="PZQS01000003">
    <property type="protein sequence ID" value="PVD33457.1"/>
    <property type="molecule type" value="Genomic_DNA"/>
</dbReference>
<evidence type="ECO:0000256" key="8">
    <source>
        <dbReference type="SAM" id="MobiDB-lite"/>
    </source>
</evidence>
<evidence type="ECO:0000256" key="2">
    <source>
        <dbReference type="ARBA" id="ARBA00022692"/>
    </source>
</evidence>
<evidence type="ECO:0000256" key="4">
    <source>
        <dbReference type="ARBA" id="ARBA00023040"/>
    </source>
</evidence>
<dbReference type="Proteomes" id="UP000245119">
    <property type="component" value="Linkage Group LG3"/>
</dbReference>